<evidence type="ECO:0008006" key="4">
    <source>
        <dbReference type="Google" id="ProtNLM"/>
    </source>
</evidence>
<sequence length="276" mass="32168">MIKQIKIEIKNSINQIEFKFVFAAILFVSLMSIILNCYHDYGQNILYIKSYIDNSMYVSIKARAIVNIFEYLSPLLVMIIYSSNKWKEEKNGMQAMVITRISKKDYYLSKFIANFIIVFSVVLFSGLVNLLITYIVYPTVGFDNRWGIPVYDLIQRYDKKILFDFLRIQYPLLYILSKNILTSLFLATISNIPYALSFIKPFKNLEFIQIAIMTFIGMAITSIIGIIFNMNWLNYISYMGIDVDVSLFSVCMSIILLNVVEIFILIKGMKKYESIH</sequence>
<feature type="transmembrane region" description="Helical" evidence="1">
    <location>
        <begin position="180"/>
        <end position="199"/>
    </location>
</feature>
<dbReference type="AlphaFoldDB" id="A0A844FSZ0"/>
<dbReference type="Proteomes" id="UP000442619">
    <property type="component" value="Unassembled WGS sequence"/>
</dbReference>
<evidence type="ECO:0000313" key="2">
    <source>
        <dbReference type="EMBL" id="MST89037.1"/>
    </source>
</evidence>
<accession>A0A844FSZ0</accession>
<feature type="transmembrane region" description="Helical" evidence="1">
    <location>
        <begin position="245"/>
        <end position="266"/>
    </location>
</feature>
<keyword evidence="1" id="KW-0472">Membrane</keyword>
<keyword evidence="1" id="KW-1133">Transmembrane helix</keyword>
<proteinExistence type="predicted"/>
<organism evidence="2 3">
    <name type="scientific">Sharpea porci</name>
    <dbReference type="NCBI Taxonomy" id="2652286"/>
    <lineage>
        <taxon>Bacteria</taxon>
        <taxon>Bacillati</taxon>
        <taxon>Bacillota</taxon>
        <taxon>Erysipelotrichia</taxon>
        <taxon>Erysipelotrichales</taxon>
        <taxon>Coprobacillaceae</taxon>
        <taxon>Sharpea</taxon>
    </lineage>
</organism>
<dbReference type="EMBL" id="VUNM01000009">
    <property type="protein sequence ID" value="MST89037.1"/>
    <property type="molecule type" value="Genomic_DNA"/>
</dbReference>
<name>A0A844FSZ0_9FIRM</name>
<dbReference type="RefSeq" id="WP_154515273.1">
    <property type="nucleotide sequence ID" value="NZ_VUNM01000009.1"/>
</dbReference>
<keyword evidence="3" id="KW-1185">Reference proteome</keyword>
<keyword evidence="1" id="KW-0812">Transmembrane</keyword>
<gene>
    <name evidence="2" type="ORF">FYJ79_05540</name>
</gene>
<feature type="transmembrane region" description="Helical" evidence="1">
    <location>
        <begin position="20"/>
        <end position="41"/>
    </location>
</feature>
<feature type="transmembrane region" description="Helical" evidence="1">
    <location>
        <begin position="61"/>
        <end position="81"/>
    </location>
</feature>
<feature type="transmembrane region" description="Helical" evidence="1">
    <location>
        <begin position="111"/>
        <end position="137"/>
    </location>
</feature>
<reference evidence="2 3" key="1">
    <citation type="submission" date="2019-08" db="EMBL/GenBank/DDBJ databases">
        <title>In-depth cultivation of the pig gut microbiome towards novel bacterial diversity and tailored functional studies.</title>
        <authorList>
            <person name="Wylensek D."/>
            <person name="Hitch T.C.A."/>
            <person name="Clavel T."/>
        </authorList>
    </citation>
    <scope>NUCLEOTIDE SEQUENCE [LARGE SCALE GENOMIC DNA]</scope>
    <source>
        <strain evidence="2 3">CA-Schmier-601-WT-3</strain>
    </source>
</reference>
<evidence type="ECO:0000313" key="3">
    <source>
        <dbReference type="Proteomes" id="UP000442619"/>
    </source>
</evidence>
<protein>
    <recommendedName>
        <fullName evidence="4">ABC-2 family transporter protein</fullName>
    </recommendedName>
</protein>
<comment type="caution">
    <text evidence="2">The sequence shown here is derived from an EMBL/GenBank/DDBJ whole genome shotgun (WGS) entry which is preliminary data.</text>
</comment>
<feature type="transmembrane region" description="Helical" evidence="1">
    <location>
        <begin position="211"/>
        <end position="233"/>
    </location>
</feature>
<evidence type="ECO:0000256" key="1">
    <source>
        <dbReference type="SAM" id="Phobius"/>
    </source>
</evidence>